<organism evidence="2">
    <name type="scientific">Triatoma infestans</name>
    <name type="common">Assassin bug</name>
    <dbReference type="NCBI Taxonomy" id="30076"/>
    <lineage>
        <taxon>Eukaryota</taxon>
        <taxon>Metazoa</taxon>
        <taxon>Ecdysozoa</taxon>
        <taxon>Arthropoda</taxon>
        <taxon>Hexapoda</taxon>
        <taxon>Insecta</taxon>
        <taxon>Pterygota</taxon>
        <taxon>Neoptera</taxon>
        <taxon>Paraneoptera</taxon>
        <taxon>Hemiptera</taxon>
        <taxon>Heteroptera</taxon>
        <taxon>Panheteroptera</taxon>
        <taxon>Cimicomorpha</taxon>
        <taxon>Reduviidae</taxon>
        <taxon>Triatominae</taxon>
        <taxon>Triatoma</taxon>
    </lineage>
</organism>
<name>A0A023F527_TRIIF</name>
<dbReference type="EMBL" id="GBBI01002076">
    <property type="protein sequence ID" value="JAC16636.1"/>
    <property type="molecule type" value="mRNA"/>
</dbReference>
<keyword evidence="1" id="KW-1133">Transmembrane helix</keyword>
<sequence>MISSIETWKLKLIFLLFICIITMFFQFIRLQFLFKATFMIDIAKLKPFYVSSSIAIVIYSASCFLSFHHLSSLFDSKAVGVIQLGNNLQNYCLRKSRTIIFLKYFDKLLLSCVCCIEYYTVIVTQLLNNATQL</sequence>
<accession>A0A023F527</accession>
<keyword evidence="1" id="KW-0472">Membrane</keyword>
<feature type="non-terminal residue" evidence="2">
    <location>
        <position position="133"/>
    </location>
</feature>
<feature type="transmembrane region" description="Helical" evidence="1">
    <location>
        <begin position="48"/>
        <end position="67"/>
    </location>
</feature>
<reference evidence="2" key="1">
    <citation type="journal article" date="2014" name="PLoS Negl. Trop. Dis.">
        <title>An updated insight into the Sialotranscriptome of Triatoma infestans: developmental stage and geographic variations.</title>
        <authorList>
            <person name="Schwarz A."/>
            <person name="Medrano-Mercado N."/>
            <person name="Schaub G.A."/>
            <person name="Struchiner C.J."/>
            <person name="Bargues M.D."/>
            <person name="Levy M.Z."/>
            <person name="Ribeiro J.M."/>
        </authorList>
    </citation>
    <scope>NUCLEOTIDE SEQUENCE</scope>
    <source>
        <strain evidence="2">Chile</strain>
        <tissue evidence="2">Salivary glands</tissue>
    </source>
</reference>
<protein>
    <submittedName>
        <fullName evidence="2">Putative secreted peptide</fullName>
    </submittedName>
</protein>
<proteinExistence type="evidence at transcript level"/>
<keyword evidence="1" id="KW-0812">Transmembrane</keyword>
<evidence type="ECO:0000256" key="1">
    <source>
        <dbReference type="SAM" id="Phobius"/>
    </source>
</evidence>
<evidence type="ECO:0000313" key="2">
    <source>
        <dbReference type="EMBL" id="JAC16636.1"/>
    </source>
</evidence>
<dbReference type="AlphaFoldDB" id="A0A023F527"/>
<feature type="transmembrane region" description="Helical" evidence="1">
    <location>
        <begin position="12"/>
        <end position="28"/>
    </location>
</feature>